<feature type="region of interest" description="Disordered" evidence="5">
    <location>
        <begin position="366"/>
        <end position="405"/>
    </location>
</feature>
<comment type="caution">
    <text evidence="7">The sequence shown here is derived from an EMBL/GenBank/DDBJ whole genome shotgun (WGS) entry which is preliminary data.</text>
</comment>
<evidence type="ECO:0000313" key="8">
    <source>
        <dbReference type="Proteomes" id="UP001295684"/>
    </source>
</evidence>
<dbReference type="SUPFAM" id="SSF56112">
    <property type="entry name" value="Protein kinase-like (PK-like)"/>
    <property type="match status" value="1"/>
</dbReference>
<dbReference type="PANTHER" id="PTHR43671">
    <property type="entry name" value="SERINE/THREONINE-PROTEIN KINASE NEK"/>
    <property type="match status" value="1"/>
</dbReference>
<keyword evidence="8" id="KW-1185">Reference proteome</keyword>
<reference evidence="7" key="1">
    <citation type="submission" date="2023-07" db="EMBL/GenBank/DDBJ databases">
        <authorList>
            <consortium name="AG Swart"/>
            <person name="Singh M."/>
            <person name="Singh A."/>
            <person name="Seah K."/>
            <person name="Emmerich C."/>
        </authorList>
    </citation>
    <scope>NUCLEOTIDE SEQUENCE</scope>
    <source>
        <strain evidence="7">DP1</strain>
    </source>
</reference>
<gene>
    <name evidence="7" type="ORF">ECRASSUSDP1_LOCUS25317</name>
</gene>
<dbReference type="GO" id="GO:0005524">
    <property type="term" value="F:ATP binding"/>
    <property type="evidence" value="ECO:0007669"/>
    <property type="project" value="UniProtKB-KW"/>
</dbReference>
<sequence length="848" mass="98559">MGNEHCCKGRGAFEIRPAGKVRSDFATKLNKKKKKILLEEPLFEPENEVIVRSFYDDYKIQKKFLEKYPISYIFVTDKDGQKFIAKFYDKSDDKKAFYYKDLVFSSVLSHHHQIPVIKDSYINEMVIVEEIRSERTLLSEMISASSKTPYPISYAFALVAMKQIVKVLNILNEYKIFHGNLIPSNIIFKEAKNWLSLNVTGLERSCLIEENSIFDKKFDNFNVDDGYYSKMSMYTEVRKKFSLEETKDVPNMLYYAPELAKGFPTEKSDIWSAGIIFYQMLSKEHPFEDLVHLSFNEYSEKLEMNSLSENYLRFDSPLFLDSPQEILDLISKMLIYDAPKRIGIEQLNAEIIKLNSLFEGKIKREVRSNTSKKEKQEQSKEASQGDNTASETEMLHEPMEVKKLEKLSDQSVEFVKREAIQREEPLYTMQETEEKSSKSPTTREIELNKPTAKQNSKDTDEKKSKKLNKSRTPRKHKEVKINATSEQQANKQLRRDQKRERQNFPTHQDLQRNQSESDNEEKKDVGSLLNINNNLQKILMKADPRLFEKIEGMKNLTESQTVKDEEKETKDNNNRHEAKKHKAHKRAIKPTKSQDFIDQEPEFINREDNPLDTIKAINMKHMHNDQVKDVAKPKTPKKAIKSCIMSTEKSAEFSEDVSAEPSIDPSDISNDQQSSQSNLSYKIHAKLIIYAMCLTNIASDSRLEKIQKRFLRIGNRQQIVEKDLALTYFGKKIIDCSSINDDTKEAMLGFLNSKDSYDSVAFIQDYLAVDCFLDPDRDTCDKIFESISQGKPKVSKSVFKNMLQGQLEPVYPDKDADQLKKIQRKMLKMITQKDKKITKDKFLNFMLK</sequence>
<evidence type="ECO:0000313" key="7">
    <source>
        <dbReference type="EMBL" id="CAI2383805.1"/>
    </source>
</evidence>
<feature type="region of interest" description="Disordered" evidence="5">
    <location>
        <begin position="423"/>
        <end position="524"/>
    </location>
</feature>
<dbReference type="InterPro" id="IPR011009">
    <property type="entry name" value="Kinase-like_dom_sf"/>
</dbReference>
<accession>A0AAD1Y2V6</accession>
<feature type="compositionally biased region" description="Basic and acidic residues" evidence="5">
    <location>
        <begin position="432"/>
        <end position="447"/>
    </location>
</feature>
<dbReference type="Gene3D" id="1.10.510.10">
    <property type="entry name" value="Transferase(Phosphotransferase) domain 1"/>
    <property type="match status" value="1"/>
</dbReference>
<dbReference type="SMART" id="SM00220">
    <property type="entry name" value="S_TKc"/>
    <property type="match status" value="1"/>
</dbReference>
<dbReference type="Proteomes" id="UP001295684">
    <property type="component" value="Unassembled WGS sequence"/>
</dbReference>
<organism evidence="7 8">
    <name type="scientific">Euplotes crassus</name>
    <dbReference type="NCBI Taxonomy" id="5936"/>
    <lineage>
        <taxon>Eukaryota</taxon>
        <taxon>Sar</taxon>
        <taxon>Alveolata</taxon>
        <taxon>Ciliophora</taxon>
        <taxon>Intramacronucleata</taxon>
        <taxon>Spirotrichea</taxon>
        <taxon>Hypotrichia</taxon>
        <taxon>Euplotida</taxon>
        <taxon>Euplotidae</taxon>
        <taxon>Moneuplotes</taxon>
    </lineage>
</organism>
<feature type="compositionally biased region" description="Basic residues" evidence="5">
    <location>
        <begin position="577"/>
        <end position="589"/>
    </location>
</feature>
<evidence type="ECO:0000256" key="4">
    <source>
        <dbReference type="ARBA" id="ARBA00022840"/>
    </source>
</evidence>
<feature type="compositionally biased region" description="Polar residues" evidence="5">
    <location>
        <begin position="503"/>
        <end position="516"/>
    </location>
</feature>
<feature type="compositionally biased region" description="Basic and acidic residues" evidence="5">
    <location>
        <begin position="366"/>
        <end position="380"/>
    </location>
</feature>
<dbReference type="InterPro" id="IPR000719">
    <property type="entry name" value="Prot_kinase_dom"/>
</dbReference>
<feature type="domain" description="Protein kinase" evidence="6">
    <location>
        <begin position="43"/>
        <end position="358"/>
    </location>
</feature>
<feature type="compositionally biased region" description="Polar residues" evidence="5">
    <location>
        <begin position="482"/>
        <end position="491"/>
    </location>
</feature>
<feature type="region of interest" description="Disordered" evidence="5">
    <location>
        <begin position="653"/>
        <end position="675"/>
    </location>
</feature>
<protein>
    <recommendedName>
        <fullName evidence="6">Protein kinase domain-containing protein</fullName>
    </recommendedName>
</protein>
<feature type="compositionally biased region" description="Basic and acidic residues" evidence="5">
    <location>
        <begin position="561"/>
        <end position="576"/>
    </location>
</feature>
<feature type="compositionally biased region" description="Basic and acidic residues" evidence="5">
    <location>
        <begin position="493"/>
        <end position="502"/>
    </location>
</feature>
<evidence type="ECO:0000256" key="5">
    <source>
        <dbReference type="SAM" id="MobiDB-lite"/>
    </source>
</evidence>
<dbReference type="AlphaFoldDB" id="A0AAD1Y2V6"/>
<feature type="compositionally biased region" description="Basic and acidic residues" evidence="5">
    <location>
        <begin position="393"/>
        <end position="405"/>
    </location>
</feature>
<evidence type="ECO:0000256" key="2">
    <source>
        <dbReference type="ARBA" id="ARBA00022741"/>
    </source>
</evidence>
<name>A0AAD1Y2V6_EUPCR</name>
<keyword evidence="3" id="KW-0418">Kinase</keyword>
<feature type="compositionally biased region" description="Basic residues" evidence="5">
    <location>
        <begin position="464"/>
        <end position="478"/>
    </location>
</feature>
<evidence type="ECO:0000256" key="3">
    <source>
        <dbReference type="ARBA" id="ARBA00022777"/>
    </source>
</evidence>
<dbReference type="EMBL" id="CAMPGE010026109">
    <property type="protein sequence ID" value="CAI2383805.1"/>
    <property type="molecule type" value="Genomic_DNA"/>
</dbReference>
<keyword evidence="1" id="KW-0808">Transferase</keyword>
<keyword evidence="4" id="KW-0067">ATP-binding</keyword>
<feature type="compositionally biased region" description="Low complexity" evidence="5">
    <location>
        <begin position="661"/>
        <end position="675"/>
    </location>
</feature>
<dbReference type="InterPro" id="IPR050660">
    <property type="entry name" value="NEK_Ser/Thr_kinase"/>
</dbReference>
<feature type="region of interest" description="Disordered" evidence="5">
    <location>
        <begin position="558"/>
        <end position="589"/>
    </location>
</feature>
<evidence type="ECO:0000259" key="6">
    <source>
        <dbReference type="PROSITE" id="PS50011"/>
    </source>
</evidence>
<evidence type="ECO:0000256" key="1">
    <source>
        <dbReference type="ARBA" id="ARBA00022679"/>
    </source>
</evidence>
<dbReference type="Pfam" id="PF00069">
    <property type="entry name" value="Pkinase"/>
    <property type="match status" value="1"/>
</dbReference>
<dbReference type="PANTHER" id="PTHR43671:SF106">
    <property type="entry name" value="NIMA-LIKE KINASE"/>
    <property type="match status" value="1"/>
</dbReference>
<dbReference type="GO" id="GO:0004674">
    <property type="term" value="F:protein serine/threonine kinase activity"/>
    <property type="evidence" value="ECO:0007669"/>
    <property type="project" value="TreeGrafter"/>
</dbReference>
<dbReference type="PROSITE" id="PS50011">
    <property type="entry name" value="PROTEIN_KINASE_DOM"/>
    <property type="match status" value="1"/>
</dbReference>
<proteinExistence type="predicted"/>
<keyword evidence="2" id="KW-0547">Nucleotide-binding</keyword>